<evidence type="ECO:0000313" key="4">
    <source>
        <dbReference type="EMBL" id="UYU72028.1"/>
    </source>
</evidence>
<reference evidence="4" key="3">
    <citation type="submission" date="2021-06" db="EMBL/GenBank/DDBJ databases">
        <title>Interrogation of the integrated mobile genetic elements in gut-associated Bacteroides with a consensus prediction approach.</title>
        <authorList>
            <person name="Campbell D.E."/>
            <person name="Leigh J.R."/>
            <person name="Kim T."/>
            <person name="England W."/>
            <person name="Whitaker R.J."/>
            <person name="Degnan P.H."/>
        </authorList>
    </citation>
    <scope>NUCLEOTIDE SEQUENCE</scope>
    <source>
        <strain evidence="4">VPI-BTDOT2</strain>
    </source>
</reference>
<name>A0A0P0FCH1_BACT4</name>
<dbReference type="EMBL" id="WCRW01000001">
    <property type="protein sequence ID" value="KAB4458496.1"/>
    <property type="molecule type" value="Genomic_DNA"/>
</dbReference>
<dbReference type="KEGG" id="btho:Btheta7330_01605"/>
<evidence type="ECO:0000313" key="6">
    <source>
        <dbReference type="Proteomes" id="UP000436825"/>
    </source>
</evidence>
<dbReference type="RefSeq" id="WP_004308147.1">
    <property type="nucleotide sequence ID" value="NZ_CAXSMB010000032.1"/>
</dbReference>
<dbReference type="Proteomes" id="UP001156216">
    <property type="component" value="Chromosome"/>
</dbReference>
<evidence type="ECO:0000313" key="3">
    <source>
        <dbReference type="EMBL" id="RHL52215.1"/>
    </source>
</evidence>
<organism evidence="2 7">
    <name type="scientific">Bacteroides thetaiotaomicron</name>
    <dbReference type="NCBI Taxonomy" id="818"/>
    <lineage>
        <taxon>Bacteria</taxon>
        <taxon>Pseudomonadati</taxon>
        <taxon>Bacteroidota</taxon>
        <taxon>Bacteroidia</taxon>
        <taxon>Bacteroidales</taxon>
        <taxon>Bacteroidaceae</taxon>
        <taxon>Bacteroides</taxon>
    </lineage>
</organism>
<evidence type="ECO:0000313" key="5">
    <source>
        <dbReference type="Proteomes" id="UP000283616"/>
    </source>
</evidence>
<dbReference type="Proteomes" id="UP000283616">
    <property type="component" value="Unassembled WGS sequence"/>
</dbReference>
<evidence type="ECO:0000313" key="7">
    <source>
        <dbReference type="Proteomes" id="UP000436858"/>
    </source>
</evidence>
<accession>A0A0P0FCH1</accession>
<dbReference type="AlphaFoldDB" id="A0A0P0FCH1"/>
<gene>
    <name evidence="3" type="ORF">DW011_25560</name>
    <name evidence="1" type="ORF">GAN75_00055</name>
    <name evidence="2" type="ORF">GAN91_15560</name>
    <name evidence="4" type="ORF">KQP59_02640</name>
</gene>
<proteinExistence type="predicted"/>
<protein>
    <submittedName>
        <fullName evidence="2">Uncharacterized protein</fullName>
    </submittedName>
</protein>
<evidence type="ECO:0000313" key="2">
    <source>
        <dbReference type="EMBL" id="KAB4480459.1"/>
    </source>
</evidence>
<dbReference type="EMBL" id="WCRY01000014">
    <property type="protein sequence ID" value="KAB4480459.1"/>
    <property type="molecule type" value="Genomic_DNA"/>
</dbReference>
<dbReference type="Proteomes" id="UP000436825">
    <property type="component" value="Unassembled WGS sequence"/>
</dbReference>
<evidence type="ECO:0000313" key="1">
    <source>
        <dbReference type="EMBL" id="KAB4458496.1"/>
    </source>
</evidence>
<reference evidence="3 5" key="1">
    <citation type="submission" date="2018-08" db="EMBL/GenBank/DDBJ databases">
        <title>A genome reference for cultivated species of the human gut microbiota.</title>
        <authorList>
            <person name="Zou Y."/>
            <person name="Xue W."/>
            <person name="Luo G."/>
        </authorList>
    </citation>
    <scope>NUCLEOTIDE SEQUENCE [LARGE SCALE GENOMIC DNA]</scope>
    <source>
        <strain evidence="3 5">AF37-12</strain>
    </source>
</reference>
<dbReference type="EMBL" id="CP083681">
    <property type="protein sequence ID" value="UYU72028.1"/>
    <property type="molecule type" value="Genomic_DNA"/>
</dbReference>
<dbReference type="GeneID" id="75113197"/>
<reference evidence="6 7" key="2">
    <citation type="journal article" date="2019" name="Nat. Med.">
        <title>A library of human gut bacterial isolates paired with longitudinal multiomics data enables mechanistic microbiome research.</title>
        <authorList>
            <person name="Poyet M."/>
            <person name="Groussin M."/>
            <person name="Gibbons S.M."/>
            <person name="Avila-Pacheco J."/>
            <person name="Jiang X."/>
            <person name="Kearney S.M."/>
            <person name="Perrotta A.R."/>
            <person name="Berdy B."/>
            <person name="Zhao S."/>
            <person name="Lieberman T.D."/>
            <person name="Swanson P.K."/>
            <person name="Smith M."/>
            <person name="Roesemann S."/>
            <person name="Alexander J.E."/>
            <person name="Rich S.A."/>
            <person name="Livny J."/>
            <person name="Vlamakis H."/>
            <person name="Clish C."/>
            <person name="Bullock K."/>
            <person name="Deik A."/>
            <person name="Scott J."/>
            <person name="Pierce K.A."/>
            <person name="Xavier R.J."/>
            <person name="Alm E.J."/>
        </authorList>
    </citation>
    <scope>NUCLEOTIDE SEQUENCE [LARGE SCALE GENOMIC DNA]</scope>
    <source>
        <strain evidence="1 6">BIOML-A160</strain>
        <strain evidence="2 7">BIOML-A162</strain>
    </source>
</reference>
<dbReference type="EMBL" id="QROV01000058">
    <property type="protein sequence ID" value="RHL52215.1"/>
    <property type="molecule type" value="Genomic_DNA"/>
</dbReference>
<sequence length="168" mass="18271">MDYTWDGIKGGGTSPYEKGKYMPILRNHRYIFTIKEVKGPGFATLNEAVTSPDNFTNHNIVVVPIVIDAFTDITFNESGHFLAVTRTAMTLQGKHDATSTQNKFSVRTNYPSGWKVGAYNADGTTISVSNSWLKPSQNSGAAGATLTNPVTEELQAITNGKGFKDGYL</sequence>
<dbReference type="Proteomes" id="UP000436858">
    <property type="component" value="Unassembled WGS sequence"/>
</dbReference>